<keyword evidence="2" id="KW-0677">Repeat</keyword>
<feature type="domain" description="Suppressor of forked" evidence="4">
    <location>
        <begin position="15"/>
        <end position="82"/>
    </location>
</feature>
<evidence type="ECO:0000313" key="6">
    <source>
        <dbReference type="Proteomes" id="UP000747542"/>
    </source>
</evidence>
<dbReference type="GO" id="GO:0031124">
    <property type="term" value="P:mRNA 3'-end processing"/>
    <property type="evidence" value="ECO:0007669"/>
    <property type="project" value="InterPro"/>
</dbReference>
<evidence type="ECO:0000313" key="5">
    <source>
        <dbReference type="EMBL" id="KAG7156606.1"/>
    </source>
</evidence>
<dbReference type="Pfam" id="PF05843">
    <property type="entry name" value="Suf"/>
    <property type="match status" value="1"/>
</dbReference>
<sequence>MEETPEFGTEKLRRAWATTESNPYDMEAWSLIIRDAQNRSIDTARPIFERLVTTFPTTGKFWKMFIEQEMRSYNFEKVEKVCHLLQMPCFLTIKNLPIDL</sequence>
<keyword evidence="6" id="KW-1185">Reference proteome</keyword>
<dbReference type="SMART" id="SM00386">
    <property type="entry name" value="HAT"/>
    <property type="match status" value="1"/>
</dbReference>
<dbReference type="PANTHER" id="PTHR19980:SF0">
    <property type="entry name" value="CLEAVAGE STIMULATION FACTOR SUBUNIT 3"/>
    <property type="match status" value="1"/>
</dbReference>
<keyword evidence="3" id="KW-0539">Nucleus</keyword>
<comment type="subcellular location">
    <subcellularLocation>
        <location evidence="1">Nucleus</location>
    </subcellularLocation>
</comment>
<protein>
    <submittedName>
        <fullName evidence="5">Cleavage stimulation factor subunit 3-like</fullName>
    </submittedName>
</protein>
<evidence type="ECO:0000259" key="4">
    <source>
        <dbReference type="Pfam" id="PF05843"/>
    </source>
</evidence>
<accession>A0A8J5MM83</accession>
<dbReference type="PANTHER" id="PTHR19980">
    <property type="entry name" value="RNA CLEAVAGE STIMULATION FACTOR"/>
    <property type="match status" value="1"/>
</dbReference>
<evidence type="ECO:0000256" key="3">
    <source>
        <dbReference type="ARBA" id="ARBA00023242"/>
    </source>
</evidence>
<evidence type="ECO:0000256" key="2">
    <source>
        <dbReference type="ARBA" id="ARBA00022737"/>
    </source>
</evidence>
<dbReference type="AlphaFoldDB" id="A0A8J5MM83"/>
<dbReference type="Gene3D" id="1.25.40.10">
    <property type="entry name" value="Tetratricopeptide repeat domain"/>
    <property type="match status" value="1"/>
</dbReference>
<organism evidence="5 6">
    <name type="scientific">Homarus americanus</name>
    <name type="common">American lobster</name>
    <dbReference type="NCBI Taxonomy" id="6706"/>
    <lineage>
        <taxon>Eukaryota</taxon>
        <taxon>Metazoa</taxon>
        <taxon>Ecdysozoa</taxon>
        <taxon>Arthropoda</taxon>
        <taxon>Crustacea</taxon>
        <taxon>Multicrustacea</taxon>
        <taxon>Malacostraca</taxon>
        <taxon>Eumalacostraca</taxon>
        <taxon>Eucarida</taxon>
        <taxon>Decapoda</taxon>
        <taxon>Pleocyemata</taxon>
        <taxon>Astacidea</taxon>
        <taxon>Nephropoidea</taxon>
        <taxon>Nephropidae</taxon>
        <taxon>Homarus</taxon>
    </lineage>
</organism>
<evidence type="ECO:0000256" key="1">
    <source>
        <dbReference type="ARBA" id="ARBA00004123"/>
    </source>
</evidence>
<dbReference type="EMBL" id="JAHLQT010039062">
    <property type="protein sequence ID" value="KAG7156606.1"/>
    <property type="molecule type" value="Genomic_DNA"/>
</dbReference>
<dbReference type="GO" id="GO:0005634">
    <property type="term" value="C:nucleus"/>
    <property type="evidence" value="ECO:0007669"/>
    <property type="project" value="UniProtKB-SubCell"/>
</dbReference>
<dbReference type="InterPro" id="IPR045243">
    <property type="entry name" value="Rna14-like"/>
</dbReference>
<dbReference type="SUPFAM" id="SSF48452">
    <property type="entry name" value="TPR-like"/>
    <property type="match status" value="1"/>
</dbReference>
<comment type="caution">
    <text evidence="5">The sequence shown here is derived from an EMBL/GenBank/DDBJ whole genome shotgun (WGS) entry which is preliminary data.</text>
</comment>
<gene>
    <name evidence="5" type="primary">CSTF3-L</name>
    <name evidence="5" type="ORF">Hamer_G006585</name>
</gene>
<dbReference type="InterPro" id="IPR008847">
    <property type="entry name" value="Suf"/>
</dbReference>
<dbReference type="InterPro" id="IPR011990">
    <property type="entry name" value="TPR-like_helical_dom_sf"/>
</dbReference>
<dbReference type="Proteomes" id="UP000747542">
    <property type="component" value="Unassembled WGS sequence"/>
</dbReference>
<name>A0A8J5MM83_HOMAM</name>
<dbReference type="GO" id="GO:0003729">
    <property type="term" value="F:mRNA binding"/>
    <property type="evidence" value="ECO:0007669"/>
    <property type="project" value="TreeGrafter"/>
</dbReference>
<dbReference type="InterPro" id="IPR003107">
    <property type="entry name" value="HAT"/>
</dbReference>
<reference evidence="5" key="1">
    <citation type="journal article" date="2021" name="Sci. Adv.">
        <title>The American lobster genome reveals insights on longevity, neural, and immune adaptations.</title>
        <authorList>
            <person name="Polinski J.M."/>
            <person name="Zimin A.V."/>
            <person name="Clark K.F."/>
            <person name="Kohn A.B."/>
            <person name="Sadowski N."/>
            <person name="Timp W."/>
            <person name="Ptitsyn A."/>
            <person name="Khanna P."/>
            <person name="Romanova D.Y."/>
            <person name="Williams P."/>
            <person name="Greenwood S.J."/>
            <person name="Moroz L.L."/>
            <person name="Walt D.R."/>
            <person name="Bodnar A.G."/>
        </authorList>
    </citation>
    <scope>NUCLEOTIDE SEQUENCE</scope>
    <source>
        <strain evidence="5">GMGI-L3</strain>
    </source>
</reference>
<proteinExistence type="predicted"/>